<dbReference type="OrthoDB" id="5634352at2"/>
<name>A0A0W1A7L2_9GAMM</name>
<organism evidence="1 2">
    <name type="scientific">Legionella waltersii</name>
    <dbReference type="NCBI Taxonomy" id="66969"/>
    <lineage>
        <taxon>Bacteria</taxon>
        <taxon>Pseudomonadati</taxon>
        <taxon>Pseudomonadota</taxon>
        <taxon>Gammaproteobacteria</taxon>
        <taxon>Legionellales</taxon>
        <taxon>Legionellaceae</taxon>
        <taxon>Legionella</taxon>
    </lineage>
</organism>
<dbReference type="STRING" id="66969.Lwal_1929"/>
<dbReference type="InterPro" id="IPR007825">
    <property type="entry name" value="Major_OMP_Legionella"/>
</dbReference>
<reference evidence="1 2" key="1">
    <citation type="submission" date="2015-11" db="EMBL/GenBank/DDBJ databases">
        <title>Genomic analysis of 38 Legionella species identifies large and diverse effector repertoires.</title>
        <authorList>
            <person name="Burstein D."/>
            <person name="Amaro F."/>
            <person name="Zusman T."/>
            <person name="Lifshitz Z."/>
            <person name="Cohen O."/>
            <person name="Gilbert J.A."/>
            <person name="Pupko T."/>
            <person name="Shuman H.A."/>
            <person name="Segal G."/>
        </authorList>
    </citation>
    <scope>NUCLEOTIDE SEQUENCE [LARGE SCALE GENOMIC DNA]</scope>
    <source>
        <strain evidence="1 2">ATCC 51914</strain>
    </source>
</reference>
<dbReference type="AlphaFoldDB" id="A0A0W1A7L2"/>
<comment type="caution">
    <text evidence="1">The sequence shown here is derived from an EMBL/GenBank/DDBJ whole genome shotgun (WGS) entry which is preliminary data.</text>
</comment>
<dbReference type="Pfam" id="PF05150">
    <property type="entry name" value="Legionella_OMP"/>
    <property type="match status" value="1"/>
</dbReference>
<sequence>MKTRIAIGFVLNLYVCSVMAIGKVTLFEDLLYWQPSQQTSSLWVTVQPVANPPGYTYPIPNVTFKWSPGLRFGVDYMATDLIDLKLYGTTYASKANESVIAPPNHILIPTFFNGLVSLVNPLVFNQAQMQWKIRLNMIDAEVGSTLHPLDTLSIRPFIGLKGGTINQSIHSNWQAQLAGIDFYTATEDVMHHFYGIGPSFGVDSVWDIYTRVKINASLSSALLWGHWTIKDTFSRPAALLIIPGTTIISDTPNSMLGAFMLRAFMGLEWSFKSRTFVAMKAGYEMQFWANQLRLPLYEQLPVRGDLTLQGITCGISIDL</sequence>
<gene>
    <name evidence="1" type="ORF">Lwal_1929</name>
</gene>
<dbReference type="EMBL" id="LNZB01000048">
    <property type="protein sequence ID" value="KTD77152.1"/>
    <property type="molecule type" value="Genomic_DNA"/>
</dbReference>
<evidence type="ECO:0008006" key="3">
    <source>
        <dbReference type="Google" id="ProtNLM"/>
    </source>
</evidence>
<evidence type="ECO:0000313" key="1">
    <source>
        <dbReference type="EMBL" id="KTD77152.1"/>
    </source>
</evidence>
<protein>
    <recommendedName>
        <fullName evidence="3">Major outer membrane protein</fullName>
    </recommendedName>
</protein>
<dbReference type="PATRIC" id="fig|66969.6.peg.2100"/>
<evidence type="ECO:0000313" key="2">
    <source>
        <dbReference type="Proteomes" id="UP000054729"/>
    </source>
</evidence>
<dbReference type="RefSeq" id="WP_058480583.1">
    <property type="nucleotide sequence ID" value="NZ_CAAAIQ010000011.1"/>
</dbReference>
<accession>A0A0W1A7L2</accession>
<keyword evidence="2" id="KW-1185">Reference proteome</keyword>
<dbReference type="Proteomes" id="UP000054729">
    <property type="component" value="Unassembled WGS sequence"/>
</dbReference>
<proteinExistence type="predicted"/>